<sequence length="304" mass="34852">MGDLDLSPLLESGEYSDLKLITTNTDDGVETEHSIHRNIVFSQCPRDVVASIGPLPTLQNQVNGVEIVHLKYDGKALGTMLRYLYSGKYEAQYEVAIRRASESGSDDRPHSMYWSIHAMQLAHELDLVGLYREAAWALCKAARQLTNHVDFPDMVDELYETCGQDPDFPIHLASIARTIAENCLISSRLQDRLKPTMLKYPQLALDTMEASLDALSETQKDLVEAQEKISDLRAQGYRADEYWAEDKRDRERDRKRERERDRERREAEAVRDDNFEFKIVRGNKKRSRSSSHSAEQYPALEGEI</sequence>
<accession>A0A135UV61</accession>
<reference evidence="3 4" key="1">
    <citation type="submission" date="2014-02" db="EMBL/GenBank/DDBJ databases">
        <title>The genome sequence of Colletotrichum nymphaeae SA-01.</title>
        <authorList>
            <person name="Baroncelli R."/>
            <person name="Thon M.R."/>
        </authorList>
    </citation>
    <scope>NUCLEOTIDE SEQUENCE [LARGE SCALE GENOMIC DNA]</scope>
    <source>
        <strain evidence="3 4">SA-01</strain>
    </source>
</reference>
<proteinExistence type="predicted"/>
<dbReference type="EMBL" id="JEMN01000114">
    <property type="protein sequence ID" value="KXH64232.1"/>
    <property type="molecule type" value="Genomic_DNA"/>
</dbReference>
<evidence type="ECO:0000313" key="4">
    <source>
        <dbReference type="Proteomes" id="UP000070054"/>
    </source>
</evidence>
<keyword evidence="1" id="KW-0175">Coiled coil</keyword>
<dbReference type="InterPro" id="IPR011333">
    <property type="entry name" value="SKP1/BTB/POZ_sf"/>
</dbReference>
<dbReference type="OrthoDB" id="6359816at2759"/>
<dbReference type="Gene3D" id="3.30.710.10">
    <property type="entry name" value="Potassium Channel Kv1.1, Chain A"/>
    <property type="match status" value="1"/>
</dbReference>
<protein>
    <recommendedName>
        <fullName evidence="5">BTB domain-containing protein</fullName>
    </recommendedName>
</protein>
<feature type="coiled-coil region" evidence="1">
    <location>
        <begin position="208"/>
        <end position="235"/>
    </location>
</feature>
<feature type="region of interest" description="Disordered" evidence="2">
    <location>
        <begin position="281"/>
        <end position="304"/>
    </location>
</feature>
<evidence type="ECO:0000256" key="2">
    <source>
        <dbReference type="SAM" id="MobiDB-lite"/>
    </source>
</evidence>
<organism evidence="3 4">
    <name type="scientific">Colletotrichum nymphaeae SA-01</name>
    <dbReference type="NCBI Taxonomy" id="1460502"/>
    <lineage>
        <taxon>Eukaryota</taxon>
        <taxon>Fungi</taxon>
        <taxon>Dikarya</taxon>
        <taxon>Ascomycota</taxon>
        <taxon>Pezizomycotina</taxon>
        <taxon>Sordariomycetes</taxon>
        <taxon>Hypocreomycetidae</taxon>
        <taxon>Glomerellales</taxon>
        <taxon>Glomerellaceae</taxon>
        <taxon>Colletotrichum</taxon>
        <taxon>Colletotrichum acutatum species complex</taxon>
    </lineage>
</organism>
<dbReference type="AlphaFoldDB" id="A0A135UV61"/>
<gene>
    <name evidence="3" type="ORF">CNYM01_12223</name>
</gene>
<feature type="region of interest" description="Disordered" evidence="2">
    <location>
        <begin position="246"/>
        <end position="269"/>
    </location>
</feature>
<name>A0A135UV61_9PEZI</name>
<evidence type="ECO:0000256" key="1">
    <source>
        <dbReference type="SAM" id="Coils"/>
    </source>
</evidence>
<evidence type="ECO:0008006" key="5">
    <source>
        <dbReference type="Google" id="ProtNLM"/>
    </source>
</evidence>
<dbReference type="Proteomes" id="UP000070054">
    <property type="component" value="Unassembled WGS sequence"/>
</dbReference>
<evidence type="ECO:0000313" key="3">
    <source>
        <dbReference type="EMBL" id="KXH64232.1"/>
    </source>
</evidence>
<keyword evidence="4" id="KW-1185">Reference proteome</keyword>
<comment type="caution">
    <text evidence="3">The sequence shown here is derived from an EMBL/GenBank/DDBJ whole genome shotgun (WGS) entry which is preliminary data.</text>
</comment>